<dbReference type="Pfam" id="PF06108">
    <property type="entry name" value="DUF952"/>
    <property type="match status" value="1"/>
</dbReference>
<accession>A0A381PBE5</accession>
<gene>
    <name evidence="1" type="ORF">METZ01_LOCUS17159</name>
</gene>
<protein>
    <recommendedName>
        <fullName evidence="2">DUF952 domain-containing protein</fullName>
    </recommendedName>
</protein>
<sequence>MALIFHLTYKDAWEAARPAGEYAAPSLAEEGFIHCSKDVPQLLKVAARLYPGERGLMVLDVDLEELKSPLKNEPSRSGEIYPHIYGMLNADAVVRERALEVGADGLHFLAD</sequence>
<dbReference type="PANTHER" id="PTHR34129">
    <property type="entry name" value="BLR1139 PROTEIN"/>
    <property type="match status" value="1"/>
</dbReference>
<reference evidence="1" key="1">
    <citation type="submission" date="2018-05" db="EMBL/GenBank/DDBJ databases">
        <authorList>
            <person name="Lanie J.A."/>
            <person name="Ng W.-L."/>
            <person name="Kazmierczak K.M."/>
            <person name="Andrzejewski T.M."/>
            <person name="Davidsen T.M."/>
            <person name="Wayne K.J."/>
            <person name="Tettelin H."/>
            <person name="Glass J.I."/>
            <person name="Rusch D."/>
            <person name="Podicherti R."/>
            <person name="Tsui H.-C.T."/>
            <person name="Winkler M.E."/>
        </authorList>
    </citation>
    <scope>NUCLEOTIDE SEQUENCE</scope>
</reference>
<dbReference type="Gene3D" id="3.20.170.20">
    <property type="entry name" value="Protein of unknown function DUF952"/>
    <property type="match status" value="1"/>
</dbReference>
<proteinExistence type="predicted"/>
<evidence type="ECO:0000313" key="1">
    <source>
        <dbReference type="EMBL" id="SUZ64305.1"/>
    </source>
</evidence>
<dbReference type="PANTHER" id="PTHR34129:SF1">
    <property type="entry name" value="DUF952 DOMAIN-CONTAINING PROTEIN"/>
    <property type="match status" value="1"/>
</dbReference>
<organism evidence="1">
    <name type="scientific">marine metagenome</name>
    <dbReference type="NCBI Taxonomy" id="408172"/>
    <lineage>
        <taxon>unclassified sequences</taxon>
        <taxon>metagenomes</taxon>
        <taxon>ecological metagenomes</taxon>
    </lineage>
</organism>
<dbReference type="InterPro" id="IPR009297">
    <property type="entry name" value="DUF952"/>
</dbReference>
<evidence type="ECO:0008006" key="2">
    <source>
        <dbReference type="Google" id="ProtNLM"/>
    </source>
</evidence>
<dbReference type="AlphaFoldDB" id="A0A381PBE5"/>
<dbReference type="EMBL" id="UINC01000930">
    <property type="protein sequence ID" value="SUZ64305.1"/>
    <property type="molecule type" value="Genomic_DNA"/>
</dbReference>
<name>A0A381PBE5_9ZZZZ</name>
<dbReference type="SUPFAM" id="SSF56399">
    <property type="entry name" value="ADP-ribosylation"/>
    <property type="match status" value="1"/>
</dbReference>